<dbReference type="InterPro" id="IPR055530">
    <property type="entry name" value="DUF7104"/>
</dbReference>
<dbReference type="InterPro" id="IPR010730">
    <property type="entry name" value="HET"/>
</dbReference>
<keyword evidence="3" id="KW-1185">Reference proteome</keyword>
<dbReference type="Proteomes" id="UP000297910">
    <property type="component" value="Unassembled WGS sequence"/>
</dbReference>
<evidence type="ECO:0000313" key="3">
    <source>
        <dbReference type="Proteomes" id="UP000297910"/>
    </source>
</evidence>
<gene>
    <name evidence="2" type="ORF">BPAE_0069g00380</name>
</gene>
<comment type="caution">
    <text evidence="2">The sequence shown here is derived from an EMBL/GenBank/DDBJ whole genome shotgun (WGS) entry which is preliminary data.</text>
</comment>
<dbReference type="AlphaFoldDB" id="A0A4Z1FMW9"/>
<name>A0A4Z1FMW9_9HELO</name>
<dbReference type="Pfam" id="PF06985">
    <property type="entry name" value="HET"/>
    <property type="match status" value="1"/>
</dbReference>
<dbReference type="Pfam" id="PF23397">
    <property type="entry name" value="DUF7104"/>
    <property type="match status" value="3"/>
</dbReference>
<dbReference type="PANTHER" id="PTHR24148:SF78">
    <property type="entry name" value="HETEROKARYON INCOMPATIBILITY DOMAIN-CONTAINING PROTEIN"/>
    <property type="match status" value="1"/>
</dbReference>
<dbReference type="PANTHER" id="PTHR24148">
    <property type="entry name" value="ANKYRIN REPEAT DOMAIN-CONTAINING PROTEIN 39 HOMOLOG-RELATED"/>
    <property type="match status" value="1"/>
</dbReference>
<reference evidence="2 3" key="1">
    <citation type="submission" date="2017-12" db="EMBL/GenBank/DDBJ databases">
        <title>Comparative genomics of Botrytis spp.</title>
        <authorList>
            <person name="Valero-Jimenez C.A."/>
            <person name="Tapia P."/>
            <person name="Veloso J."/>
            <person name="Silva-Moreno E."/>
            <person name="Staats M."/>
            <person name="Valdes J.H."/>
            <person name="Van Kan J.A.L."/>
        </authorList>
    </citation>
    <scope>NUCLEOTIDE SEQUENCE [LARGE SCALE GENOMIC DNA]</scope>
    <source>
        <strain evidence="2 3">Bp0003</strain>
    </source>
</reference>
<evidence type="ECO:0000313" key="2">
    <source>
        <dbReference type="EMBL" id="TGO25966.1"/>
    </source>
</evidence>
<organism evidence="2 3">
    <name type="scientific">Botrytis paeoniae</name>
    <dbReference type="NCBI Taxonomy" id="278948"/>
    <lineage>
        <taxon>Eukaryota</taxon>
        <taxon>Fungi</taxon>
        <taxon>Dikarya</taxon>
        <taxon>Ascomycota</taxon>
        <taxon>Pezizomycotina</taxon>
        <taxon>Leotiomycetes</taxon>
        <taxon>Helotiales</taxon>
        <taxon>Sclerotiniaceae</taxon>
        <taxon>Botrytis</taxon>
    </lineage>
</organism>
<proteinExistence type="predicted"/>
<dbReference type="InterPro" id="IPR052895">
    <property type="entry name" value="HetReg/Transcr_Mod"/>
</dbReference>
<protein>
    <recommendedName>
        <fullName evidence="1">Heterokaryon incompatibility domain-containing protein</fullName>
    </recommendedName>
</protein>
<sequence length="683" mass="77584">MPPFSYASLPPLDLSTIRLLSLMPNRDETAALHGQFHNYSLQESDKETHLYEALSYVWGGFNDPPHCIYINGNSLSITANLHAALLRLRNHALERVIWVDALCINQQDDQEKGLQIQLMPRIYGQATRVIVYFGEAADDSDMALESIRVAVNDENERLTNPSIIQRTEEPILELLKRPWFQRIWVLQEVALARNILIKCGSAEINGYLFCTGINKLEIFLEDHSDLQSLVRPVIYIIRRAIFQPRYALSPPGNLSLGELVDMYHTHKATVRHDKVYALLGMSSDGFSSADLLPDYTASWKTDFQRLVKFIMHERISVEAWDNREYSEKFGNQWILHASAQPVEENDLIYKTSRSLNVALVQRDAGNYKKAVAKLKNDIRRYRGELRAEDFHLLLLKESLAEVYISEKIHLEEAENLLLEVIKGRHDLRGSKKKNMSKSKEIVTATAKAIKGDRKIMSLLGGGEGGEGGGANFNSKVTTEQMVNLMAEGCALDVTMLLIQEFGVNLEVRKELLEMAAGLWFPGSHKVMALLVEKQGTHVAIAESVLIEAIGNLHEGEYMIQTLLEKRGESMSITENVVKAVVANAKKREKEVSREWSTMRKFTMGNDIMMQLLEKRGADMEVTEEIFRMIAKEANFGKEALTLLLEKQGAKMEVTEEMVKVIAEEYPEEVFMLEDLKVLYRHGW</sequence>
<evidence type="ECO:0000259" key="1">
    <source>
        <dbReference type="Pfam" id="PF06985"/>
    </source>
</evidence>
<feature type="domain" description="Heterokaryon incompatibility" evidence="1">
    <location>
        <begin position="51"/>
        <end position="188"/>
    </location>
</feature>
<accession>A0A4Z1FMW9</accession>
<dbReference type="EMBL" id="PQXI01000069">
    <property type="protein sequence ID" value="TGO25966.1"/>
    <property type="molecule type" value="Genomic_DNA"/>
</dbReference>